<evidence type="ECO:0000256" key="1">
    <source>
        <dbReference type="SAM" id="MobiDB-lite"/>
    </source>
</evidence>
<feature type="domain" description="DCD" evidence="2">
    <location>
        <begin position="82"/>
        <end position="208"/>
    </location>
</feature>
<feature type="region of interest" description="Disordered" evidence="1">
    <location>
        <begin position="1"/>
        <end position="83"/>
    </location>
</feature>
<dbReference type="SMART" id="SM00767">
    <property type="entry name" value="DCD"/>
    <property type="match status" value="1"/>
</dbReference>
<dbReference type="Proteomes" id="UP000032180">
    <property type="component" value="Chromosome 2"/>
</dbReference>
<reference evidence="4" key="2">
    <citation type="submission" date="2013-12" db="EMBL/GenBank/DDBJ databases">
        <authorList>
            <person name="Yu Y."/>
            <person name="Lee S."/>
            <person name="de Baynast K."/>
            <person name="Wissotski M."/>
            <person name="Liu L."/>
            <person name="Talag J."/>
            <person name="Goicoechea J."/>
            <person name="Angelova A."/>
            <person name="Jetty R."/>
            <person name="Kudrna D."/>
            <person name="Golser W."/>
            <person name="Rivera L."/>
            <person name="Zhang J."/>
            <person name="Wing R."/>
        </authorList>
    </citation>
    <scope>NUCLEOTIDE SEQUENCE</scope>
</reference>
<dbReference type="HOGENOM" id="CLU_061897_0_0_1"/>
<dbReference type="PANTHER" id="PTHR46444:SF14">
    <property type="entry name" value="EXPRESSED PROTEIN"/>
    <property type="match status" value="1"/>
</dbReference>
<sequence length="458" mass="49653">MEKQRSPSPSASSPPRKRPRSPTTAAAAKEEDARVVAAAADEEEKKEEDSPAATAAAEVVEEEKEHESPASAAAEEEKGGDGAPAGYIFMCSGETKGECYRHRVLGLPRGRLADVSRIKRGTALFLFDFTSRRLHGPYRADSDGGLSLVPAAFHGRYPAQVKFVTDGDFMPIPESSLKSAIKENYSKGKFYPELTLAQVERLRTLFRPITILPKHAIAQYVDDRHPAPHAVYMPRASHSAQPAAYVHHPTSCVPRTDLHQTSYVPPTALHPTSYGSTALLVQPDDYAQYAQLPPPMAYFTTPAYVSAMGSLYQAAYTAYGPLPSTYQYVQVPPSHFNYAQQSSSGHVSAPGYSTDSYYAPHRYGTHQVDTVGSYYSQSTSERYTFAFLKSYGSIPSSVAGTAHLSELNQSRQPVTWTNQAVGTASAVYCYGGAPVISQRSSNVAPSSVYAVMATPACQ</sequence>
<dbReference type="eggNOG" id="ENOG502RZQX">
    <property type="taxonomic scope" value="Eukaryota"/>
</dbReference>
<feature type="compositionally biased region" description="Low complexity" evidence="1">
    <location>
        <begin position="1"/>
        <end position="14"/>
    </location>
</feature>
<dbReference type="AlphaFoldDB" id="A0A0D9VF27"/>
<dbReference type="EnsemblPlants" id="LPERR02G11050.1">
    <property type="protein sequence ID" value="LPERR02G11050.1"/>
    <property type="gene ID" value="LPERR02G11050"/>
</dbReference>
<protein>
    <recommendedName>
        <fullName evidence="2">DCD domain-containing protein</fullName>
    </recommendedName>
</protein>
<reference evidence="3 4" key="1">
    <citation type="submission" date="2012-08" db="EMBL/GenBank/DDBJ databases">
        <title>Oryza genome evolution.</title>
        <authorList>
            <person name="Wing R.A."/>
        </authorList>
    </citation>
    <scope>NUCLEOTIDE SEQUENCE</scope>
</reference>
<evidence type="ECO:0000313" key="3">
    <source>
        <dbReference type="EnsemblPlants" id="LPERR02G11050.1"/>
    </source>
</evidence>
<evidence type="ECO:0000259" key="2">
    <source>
        <dbReference type="PROSITE" id="PS51222"/>
    </source>
</evidence>
<reference evidence="3" key="3">
    <citation type="submission" date="2015-04" db="UniProtKB">
        <authorList>
            <consortium name="EnsemblPlants"/>
        </authorList>
    </citation>
    <scope>IDENTIFICATION</scope>
</reference>
<dbReference type="STRING" id="77586.A0A0D9VF27"/>
<accession>A0A0D9VF27</accession>
<dbReference type="PROSITE" id="PS51222">
    <property type="entry name" value="DCD"/>
    <property type="match status" value="1"/>
</dbReference>
<dbReference type="InterPro" id="IPR013989">
    <property type="entry name" value="Dev_and_cell_death_domain"/>
</dbReference>
<dbReference type="PANTHER" id="PTHR46444">
    <property type="entry name" value="DCD (DEVELOPMENT AND CELL DEATH) DOMAIN PROTEIN-RELATED"/>
    <property type="match status" value="1"/>
</dbReference>
<name>A0A0D9VF27_9ORYZ</name>
<dbReference type="Gramene" id="LPERR02G11050.1">
    <property type="protein sequence ID" value="LPERR02G11050.1"/>
    <property type="gene ID" value="LPERR02G11050"/>
</dbReference>
<organism evidence="3 4">
    <name type="scientific">Leersia perrieri</name>
    <dbReference type="NCBI Taxonomy" id="77586"/>
    <lineage>
        <taxon>Eukaryota</taxon>
        <taxon>Viridiplantae</taxon>
        <taxon>Streptophyta</taxon>
        <taxon>Embryophyta</taxon>
        <taxon>Tracheophyta</taxon>
        <taxon>Spermatophyta</taxon>
        <taxon>Magnoliopsida</taxon>
        <taxon>Liliopsida</taxon>
        <taxon>Poales</taxon>
        <taxon>Poaceae</taxon>
        <taxon>BOP clade</taxon>
        <taxon>Oryzoideae</taxon>
        <taxon>Oryzeae</taxon>
        <taxon>Oryzinae</taxon>
        <taxon>Leersia</taxon>
    </lineage>
</organism>
<proteinExistence type="predicted"/>
<evidence type="ECO:0000313" key="4">
    <source>
        <dbReference type="Proteomes" id="UP000032180"/>
    </source>
</evidence>
<dbReference type="Pfam" id="PF10539">
    <property type="entry name" value="Dev_Cell_Death"/>
    <property type="match status" value="1"/>
</dbReference>
<keyword evidence="4" id="KW-1185">Reference proteome</keyword>